<sequence length="189" mass="21228">MALGIPASHVVDKYPGLEYLPRLNKYFEQKYGPGVIENVFVESFGKKDELDGIVDGVNGVVHIHPIWPSLVIQISSFPGESCSKCPRGCGREVRHQTSSLGSSFEYLNLMGSKPSKASLTWKIKMRILDTNSWNDRLLKQHGTSVFREKKRHSQSYADSKRWRQSGSCGHGYTHINLGLSSKLWCLASM</sequence>
<comment type="caution">
    <text evidence="1">The sequence shown here is derived from an EMBL/GenBank/DDBJ whole genome shotgun (WGS) entry which is preliminary data.</text>
</comment>
<dbReference type="Proteomes" id="UP001147746">
    <property type="component" value="Unassembled WGS sequence"/>
</dbReference>
<proteinExistence type="predicted"/>
<evidence type="ECO:0000313" key="1">
    <source>
        <dbReference type="EMBL" id="KAJ5324048.1"/>
    </source>
</evidence>
<accession>A0A9W9U8W0</accession>
<dbReference type="EMBL" id="JAPZBO010000002">
    <property type="protein sequence ID" value="KAJ5324048.1"/>
    <property type="molecule type" value="Genomic_DNA"/>
</dbReference>
<reference evidence="1" key="1">
    <citation type="submission" date="2022-12" db="EMBL/GenBank/DDBJ databases">
        <authorList>
            <person name="Petersen C."/>
        </authorList>
    </citation>
    <scope>NUCLEOTIDE SEQUENCE</scope>
    <source>
        <strain evidence="1">IBT 21472</strain>
    </source>
</reference>
<evidence type="ECO:0000313" key="2">
    <source>
        <dbReference type="Proteomes" id="UP001147746"/>
    </source>
</evidence>
<reference evidence="1" key="2">
    <citation type="journal article" date="2023" name="IMA Fungus">
        <title>Comparative genomic study of the Penicillium genus elucidates a diverse pangenome and 15 lateral gene transfer events.</title>
        <authorList>
            <person name="Petersen C."/>
            <person name="Sorensen T."/>
            <person name="Nielsen M.R."/>
            <person name="Sondergaard T.E."/>
            <person name="Sorensen J.L."/>
            <person name="Fitzpatrick D.A."/>
            <person name="Frisvad J.C."/>
            <person name="Nielsen K.L."/>
        </authorList>
    </citation>
    <scope>NUCLEOTIDE SEQUENCE</scope>
    <source>
        <strain evidence="1">IBT 21472</strain>
    </source>
</reference>
<name>A0A9W9U8W0_9EURO</name>
<gene>
    <name evidence="1" type="ORF">N7476_002648</name>
</gene>
<dbReference type="AlphaFoldDB" id="A0A9W9U8W0"/>
<protein>
    <submittedName>
        <fullName evidence="1">Hydroxysteroid dehydrogenase</fullName>
    </submittedName>
</protein>
<keyword evidence="2" id="KW-1185">Reference proteome</keyword>
<organism evidence="1 2">
    <name type="scientific">Penicillium atrosanguineum</name>
    <dbReference type="NCBI Taxonomy" id="1132637"/>
    <lineage>
        <taxon>Eukaryota</taxon>
        <taxon>Fungi</taxon>
        <taxon>Dikarya</taxon>
        <taxon>Ascomycota</taxon>
        <taxon>Pezizomycotina</taxon>
        <taxon>Eurotiomycetes</taxon>
        <taxon>Eurotiomycetidae</taxon>
        <taxon>Eurotiales</taxon>
        <taxon>Aspergillaceae</taxon>
        <taxon>Penicillium</taxon>
    </lineage>
</organism>